<evidence type="ECO:0000313" key="15">
    <source>
        <dbReference type="EMBL" id="QSB15998.1"/>
    </source>
</evidence>
<evidence type="ECO:0000256" key="8">
    <source>
        <dbReference type="PIRSR" id="PIRSR615500-1"/>
    </source>
</evidence>
<name>A0A895YPU9_9ACTN</name>
<protein>
    <submittedName>
        <fullName evidence="15">S8 family serine peptidase</fullName>
    </submittedName>
</protein>
<dbReference type="InterPro" id="IPR036852">
    <property type="entry name" value="Peptidase_S8/S53_dom_sf"/>
</dbReference>
<dbReference type="PROSITE" id="PS51892">
    <property type="entry name" value="SUBTILASE"/>
    <property type="match status" value="1"/>
</dbReference>
<dbReference type="InterPro" id="IPR046450">
    <property type="entry name" value="PA_dom_sf"/>
</dbReference>
<reference evidence="15" key="1">
    <citation type="submission" date="2021-02" db="EMBL/GenBank/DDBJ databases">
        <title>Natrosporangium hydrolyticum gen. nov., sp. nov, a haloalkaliphilic actinobacterium from a soda solonchak soil.</title>
        <authorList>
            <person name="Sorokin D.Y."/>
            <person name="Khijniak T.V."/>
            <person name="Zakharycheva A.P."/>
            <person name="Boueva O.V."/>
            <person name="Ariskina E.V."/>
            <person name="Hahnke R.L."/>
            <person name="Bunk B."/>
            <person name="Sproer C."/>
            <person name="Schumann P."/>
            <person name="Evtushenko L.I."/>
            <person name="Kublanov I.V."/>
        </authorList>
    </citation>
    <scope>NUCLEOTIDE SEQUENCE</scope>
    <source>
        <strain evidence="15">DSM 106523</strain>
    </source>
</reference>
<evidence type="ECO:0000256" key="11">
    <source>
        <dbReference type="SAM" id="MobiDB-lite"/>
    </source>
</evidence>
<dbReference type="PANTHER" id="PTHR43806">
    <property type="entry name" value="PEPTIDASE S8"/>
    <property type="match status" value="1"/>
</dbReference>
<evidence type="ECO:0000313" key="16">
    <source>
        <dbReference type="Proteomes" id="UP000662857"/>
    </source>
</evidence>
<evidence type="ECO:0000256" key="2">
    <source>
        <dbReference type="ARBA" id="ARBA00022512"/>
    </source>
</evidence>
<dbReference type="InterPro" id="IPR023828">
    <property type="entry name" value="Peptidase_S8_Ser-AS"/>
</dbReference>
<dbReference type="GO" id="GO:0006508">
    <property type="term" value="P:proteolysis"/>
    <property type="evidence" value="ECO:0007669"/>
    <property type="project" value="UniProtKB-KW"/>
</dbReference>
<dbReference type="KEGG" id="nhy:JQS43_06655"/>
<dbReference type="Proteomes" id="UP000662857">
    <property type="component" value="Chromosome"/>
</dbReference>
<dbReference type="InterPro" id="IPR022398">
    <property type="entry name" value="Peptidase_S8_His-AS"/>
</dbReference>
<keyword evidence="7 9" id="KW-0720">Serine protease</keyword>
<dbReference type="Gene3D" id="3.40.50.200">
    <property type="entry name" value="Peptidase S8/S53 domain"/>
    <property type="match status" value="1"/>
</dbReference>
<sequence>MLRATTATVTTGAVLALVAAPSAAQESATLADSLAIPDGPVSATATEIEPSLLSATGTVTVSLELSDPSVAEAVGDRAKQEGAALDRDQQRSHGEALKEKQRELVERISDTGATEVISTQLAGNLVVVEVDAAEVTTLAADPDVVKVLPVIDHELHLSETVPHIGAGELHDLPDGVTGEGVRVAVLDTGIDYTHAAFGGEGTQEAYEAAYGTATDDPTNTERNGLFPTDKVVEGYDFVGEFWPNGELNPNPDPIDCGPSGTPPPCTGGHGTSVAGIIAGEGGVAPDALLYGYKVCSSVASSCNGVAILEAFEASLDPYGTGDIEDAVDIINLSLGALYGQIENPSSGAAANAARMGVTVVASAGNSADKPYITGSPASTPEVISVAWTEVPSAVHLELAVLEPAEIEGIYQNTNTVPWAPIVDGFDGELIYGDSEAEQLGCFVDADGNPSDSVTDHSPYEPGFFDGAVALVDRGVCAVSYKTHLAAEAGAVGVVVANNVGGAAPSFSFGPVDDFNEQETLVVGLEVGDTLRSGLATGEPVQVAVDPTEGTPLVNTINPSSSRGPSVSEVAIKPDIGAPGASVTADSGSGTGASPFGGTSGAAPMVAGSAALLLEAYPERSPLEVKAVLMNTAETEIFIQPALRPGELAEITRIGGGEVRVNRAFASQTAAWSGEDQSAGLSFGYHTVNHMTVLRKTVTVHNYSDQLRIYQVAPTFRHADDEASGAVRFTVPRTVAVPAGRSADVPVILRIDPRHLPEWVLDGGLGGDNGALLKENEFDGYLTITGGGDEITMPWHVLPHKASDVRAPAQVTMRQGSASANLVNSATSGQAGVGEAFALTGTSDPLAEDELPGEGDGFAVVDLAAVGVRGDAEVLQFGVTTHGQRAHPNAPAEFQIDIDANQDGEADFLIFNWDLGYPTLSDGRNVVWVEDLSSGALSAFFFTDANLNSANAILTVPLAAVGLAEGDQFDFSVRGVDTYFSGEVTDAIEDMTFTVGQPRYASDDTVEVPTPGVQRFTISEVDGGAEASPSQTGVLLLWRDGLIGKEASVITVR</sequence>
<dbReference type="InterPro" id="IPR000209">
    <property type="entry name" value="Peptidase_S8/S53_dom"/>
</dbReference>
<dbReference type="PRINTS" id="PR00723">
    <property type="entry name" value="SUBTILISIN"/>
</dbReference>
<dbReference type="GO" id="GO:0004252">
    <property type="term" value="F:serine-type endopeptidase activity"/>
    <property type="evidence" value="ECO:0007669"/>
    <property type="project" value="UniProtKB-UniRule"/>
</dbReference>
<dbReference type="InterPro" id="IPR023827">
    <property type="entry name" value="Peptidase_S8_Asp-AS"/>
</dbReference>
<dbReference type="InterPro" id="IPR050131">
    <property type="entry name" value="Peptidase_S8_subtilisin-like"/>
</dbReference>
<feature type="domain" description="PA" evidence="14">
    <location>
        <begin position="427"/>
        <end position="505"/>
    </location>
</feature>
<dbReference type="PROSITE" id="PS00137">
    <property type="entry name" value="SUBTILASE_HIS"/>
    <property type="match status" value="1"/>
</dbReference>
<keyword evidence="2" id="KW-0134">Cell wall</keyword>
<feature type="chain" id="PRO_5034010554" evidence="12">
    <location>
        <begin position="25"/>
        <end position="1052"/>
    </location>
</feature>
<dbReference type="AlphaFoldDB" id="A0A895YPU9"/>
<keyword evidence="5 12" id="KW-0732">Signal</keyword>
<evidence type="ECO:0000256" key="3">
    <source>
        <dbReference type="ARBA" id="ARBA00022525"/>
    </source>
</evidence>
<dbReference type="PROSITE" id="PS00136">
    <property type="entry name" value="SUBTILASE_ASP"/>
    <property type="match status" value="1"/>
</dbReference>
<dbReference type="PROSITE" id="PS00138">
    <property type="entry name" value="SUBTILASE_SER"/>
    <property type="match status" value="1"/>
</dbReference>
<gene>
    <name evidence="15" type="ORF">JQS43_06655</name>
</gene>
<evidence type="ECO:0000256" key="10">
    <source>
        <dbReference type="RuleBase" id="RU003355"/>
    </source>
</evidence>
<proteinExistence type="inferred from homology"/>
<evidence type="ECO:0000256" key="7">
    <source>
        <dbReference type="ARBA" id="ARBA00022825"/>
    </source>
</evidence>
<feature type="signal peptide" evidence="12">
    <location>
        <begin position="1"/>
        <end position="24"/>
    </location>
</feature>
<dbReference type="CDD" id="cd07474">
    <property type="entry name" value="Peptidases_S8_subtilisin_Vpr-like"/>
    <property type="match status" value="1"/>
</dbReference>
<evidence type="ECO:0000259" key="14">
    <source>
        <dbReference type="Pfam" id="PF02225"/>
    </source>
</evidence>
<keyword evidence="4 9" id="KW-0645">Protease</keyword>
<dbReference type="PANTHER" id="PTHR43806:SF11">
    <property type="entry name" value="CEREVISIN-RELATED"/>
    <property type="match status" value="1"/>
</dbReference>
<dbReference type="RefSeq" id="WP_239678195.1">
    <property type="nucleotide sequence ID" value="NZ_CP070499.1"/>
</dbReference>
<feature type="domain" description="Peptidase S8/S53" evidence="13">
    <location>
        <begin position="178"/>
        <end position="633"/>
    </location>
</feature>
<dbReference type="InterPro" id="IPR034213">
    <property type="entry name" value="S8_Vpr-like"/>
</dbReference>
<dbReference type="Pfam" id="PF02225">
    <property type="entry name" value="PA"/>
    <property type="match status" value="1"/>
</dbReference>
<evidence type="ECO:0000259" key="13">
    <source>
        <dbReference type="Pfam" id="PF00082"/>
    </source>
</evidence>
<evidence type="ECO:0000256" key="12">
    <source>
        <dbReference type="SAM" id="SignalP"/>
    </source>
</evidence>
<evidence type="ECO:0000256" key="9">
    <source>
        <dbReference type="PROSITE-ProRule" id="PRU01240"/>
    </source>
</evidence>
<organism evidence="15 16">
    <name type="scientific">Natronosporangium hydrolyticum</name>
    <dbReference type="NCBI Taxonomy" id="2811111"/>
    <lineage>
        <taxon>Bacteria</taxon>
        <taxon>Bacillati</taxon>
        <taxon>Actinomycetota</taxon>
        <taxon>Actinomycetes</taxon>
        <taxon>Micromonosporales</taxon>
        <taxon>Micromonosporaceae</taxon>
        <taxon>Natronosporangium</taxon>
    </lineage>
</organism>
<accession>A0A895YPU9</accession>
<evidence type="ECO:0000256" key="4">
    <source>
        <dbReference type="ARBA" id="ARBA00022670"/>
    </source>
</evidence>
<dbReference type="Gene3D" id="3.50.30.30">
    <property type="match status" value="1"/>
</dbReference>
<keyword evidence="6 9" id="KW-0378">Hydrolase</keyword>
<keyword evidence="16" id="KW-1185">Reference proteome</keyword>
<feature type="active site" description="Charge relay system" evidence="8 9">
    <location>
        <position position="269"/>
    </location>
</feature>
<evidence type="ECO:0000256" key="5">
    <source>
        <dbReference type="ARBA" id="ARBA00022729"/>
    </source>
</evidence>
<feature type="region of interest" description="Disordered" evidence="11">
    <location>
        <begin position="76"/>
        <end position="98"/>
    </location>
</feature>
<feature type="active site" description="Charge relay system" evidence="8 9">
    <location>
        <position position="599"/>
    </location>
</feature>
<dbReference type="InterPro" id="IPR003137">
    <property type="entry name" value="PA_domain"/>
</dbReference>
<evidence type="ECO:0000256" key="6">
    <source>
        <dbReference type="ARBA" id="ARBA00022801"/>
    </source>
</evidence>
<dbReference type="SUPFAM" id="SSF52743">
    <property type="entry name" value="Subtilisin-like"/>
    <property type="match status" value="1"/>
</dbReference>
<comment type="similarity">
    <text evidence="1 9 10">Belongs to the peptidase S8 family.</text>
</comment>
<dbReference type="Pfam" id="PF00082">
    <property type="entry name" value="Peptidase_S8"/>
    <property type="match status" value="1"/>
</dbReference>
<dbReference type="SUPFAM" id="SSF52025">
    <property type="entry name" value="PA domain"/>
    <property type="match status" value="1"/>
</dbReference>
<dbReference type="EMBL" id="CP070499">
    <property type="protein sequence ID" value="QSB15998.1"/>
    <property type="molecule type" value="Genomic_DNA"/>
</dbReference>
<dbReference type="InterPro" id="IPR015500">
    <property type="entry name" value="Peptidase_S8_subtilisin-rel"/>
</dbReference>
<keyword evidence="3" id="KW-0964">Secreted</keyword>
<feature type="active site" description="Charge relay system" evidence="8 9">
    <location>
        <position position="187"/>
    </location>
</feature>
<evidence type="ECO:0000256" key="1">
    <source>
        <dbReference type="ARBA" id="ARBA00011073"/>
    </source>
</evidence>